<dbReference type="Pfam" id="PF13531">
    <property type="entry name" value="SBP_bac_11"/>
    <property type="match status" value="1"/>
</dbReference>
<organism evidence="3 4">
    <name type="scientific">Paenirhodobacter enshiensis</name>
    <dbReference type="NCBI Taxonomy" id="1105367"/>
    <lineage>
        <taxon>Bacteria</taxon>
        <taxon>Pseudomonadati</taxon>
        <taxon>Pseudomonadota</taxon>
        <taxon>Alphaproteobacteria</taxon>
        <taxon>Rhodobacterales</taxon>
        <taxon>Rhodobacter group</taxon>
        <taxon>Paenirhodobacter</taxon>
    </lineage>
</organism>
<dbReference type="RefSeq" id="WP_036639758.1">
    <property type="nucleotide sequence ID" value="NZ_JFZB01000044.1"/>
</dbReference>
<dbReference type="STRING" id="1105367.CG50_09820"/>
<keyword evidence="4" id="KW-1185">Reference proteome</keyword>
<proteinExistence type="predicted"/>
<accession>A0A086XR74</accession>
<dbReference type="OrthoDB" id="8673316at2"/>
<feature type="chain" id="PRO_5001816968" evidence="2">
    <location>
        <begin position="23"/>
        <end position="364"/>
    </location>
</feature>
<dbReference type="AlphaFoldDB" id="A0A086XR74"/>
<dbReference type="EMBL" id="JFZB01000044">
    <property type="protein sequence ID" value="KFI24524.1"/>
    <property type="molecule type" value="Genomic_DNA"/>
</dbReference>
<dbReference type="SUPFAM" id="SSF53850">
    <property type="entry name" value="Periplasmic binding protein-like II"/>
    <property type="match status" value="1"/>
</dbReference>
<gene>
    <name evidence="3" type="ORF">CG50_09820</name>
</gene>
<evidence type="ECO:0000256" key="2">
    <source>
        <dbReference type="SAM" id="SignalP"/>
    </source>
</evidence>
<evidence type="ECO:0000313" key="3">
    <source>
        <dbReference type="EMBL" id="KFI24524.1"/>
    </source>
</evidence>
<dbReference type="GO" id="GO:0030288">
    <property type="term" value="C:outer membrane-bounded periplasmic space"/>
    <property type="evidence" value="ECO:0007669"/>
    <property type="project" value="TreeGrafter"/>
</dbReference>
<dbReference type="Proteomes" id="UP000028824">
    <property type="component" value="Unassembled WGS sequence"/>
</dbReference>
<dbReference type="PANTHER" id="PTHR30006">
    <property type="entry name" value="THIAMINE-BINDING PERIPLASMIC PROTEIN-RELATED"/>
    <property type="match status" value="1"/>
</dbReference>
<name>A0A086XR74_9RHOB</name>
<feature type="signal peptide" evidence="2">
    <location>
        <begin position="1"/>
        <end position="22"/>
    </location>
</feature>
<keyword evidence="1 2" id="KW-0732">Signal</keyword>
<sequence length="364" mass="39843">MRQAFLGLLALGLMAASGLAQARAAEGERTFFPAPAQQARVLNLTAATDLEAMAPLIRGFQKTAPDVAVDFRDMVTNDLFEKAERACAEQRPEADLLISSAVDQLVALANDGCVLAHRSRETSALPAWANWRDEVFGFSFEPAVIVYDSRHVPPEDVPESHADLADLLRLKPDRYRGKIGTYDISKSAIGYLLAFYDSQQAPMTYGRLLESFGRAGTLTRCCNKDVLDALEDGRIEIAYNVLGGYAYAFHLQHPYLRVVVPHDYTIVLSRGMVIPKQAAQPDLARRFVDYLLSAEGRAVTDRQAFYFSAANPLPDDVTGPKALMASGIGRPIAIGSALLAARDRAQRERFIAGWVDVIGPGQSR</sequence>
<protein>
    <submittedName>
        <fullName evidence="3">ABC transporter substrate-binding protein</fullName>
    </submittedName>
</protein>
<reference evidence="3 4" key="1">
    <citation type="submission" date="2014-03" db="EMBL/GenBank/DDBJ databases">
        <title>Genome of Paenirhodobacter enshiensis DW2-9.</title>
        <authorList>
            <person name="Wang D."/>
            <person name="Wang G."/>
        </authorList>
    </citation>
    <scope>NUCLEOTIDE SEQUENCE [LARGE SCALE GENOMIC DNA]</scope>
    <source>
        <strain evidence="3 4">DW2-9</strain>
    </source>
</reference>
<dbReference type="PANTHER" id="PTHR30006:SF25">
    <property type="entry name" value="PHOSPHOGLYCERATE TRANSPORT REGULATORY PROTEIN PGTC"/>
    <property type="match status" value="1"/>
</dbReference>
<dbReference type="eggNOG" id="COG1840">
    <property type="taxonomic scope" value="Bacteria"/>
</dbReference>
<evidence type="ECO:0000256" key="1">
    <source>
        <dbReference type="ARBA" id="ARBA00022729"/>
    </source>
</evidence>
<evidence type="ECO:0000313" key="4">
    <source>
        <dbReference type="Proteomes" id="UP000028824"/>
    </source>
</evidence>
<comment type="caution">
    <text evidence="3">The sequence shown here is derived from an EMBL/GenBank/DDBJ whole genome shotgun (WGS) entry which is preliminary data.</text>
</comment>
<dbReference type="Gene3D" id="3.40.190.10">
    <property type="entry name" value="Periplasmic binding protein-like II"/>
    <property type="match status" value="2"/>
</dbReference>